<feature type="compositionally biased region" description="Basic and acidic residues" evidence="1">
    <location>
        <begin position="24"/>
        <end position="34"/>
    </location>
</feature>
<evidence type="ECO:0000313" key="2">
    <source>
        <dbReference type="EMBL" id="MBC5726229.1"/>
    </source>
</evidence>
<evidence type="ECO:0000313" key="3">
    <source>
        <dbReference type="Proteomes" id="UP000606499"/>
    </source>
</evidence>
<dbReference type="RefSeq" id="WP_054327897.1">
    <property type="nucleotide sequence ID" value="NZ_JACOPL010000012.1"/>
</dbReference>
<feature type="compositionally biased region" description="Polar residues" evidence="1">
    <location>
        <begin position="1"/>
        <end position="12"/>
    </location>
</feature>
<dbReference type="InterPro" id="IPR026989">
    <property type="entry name" value="TnpV"/>
</dbReference>
<keyword evidence="3" id="KW-1185">Reference proteome</keyword>
<organism evidence="2 3">
    <name type="scientific">Agathobaculum faecis</name>
    <dbReference type="NCBI Taxonomy" id="2763013"/>
    <lineage>
        <taxon>Bacteria</taxon>
        <taxon>Bacillati</taxon>
        <taxon>Bacillota</taxon>
        <taxon>Clostridia</taxon>
        <taxon>Eubacteriales</taxon>
        <taxon>Butyricicoccaceae</taxon>
        <taxon>Agathobaculum</taxon>
    </lineage>
</organism>
<dbReference type="Pfam" id="PF14198">
    <property type="entry name" value="TnpV"/>
    <property type="match status" value="1"/>
</dbReference>
<sequence length="126" mass="14671">MTEGMQGQTAQAETEEITYYTGTDGKEYPDKTPKEYGPFGQEHLRYLMKNDPESYQDMVVKGTLTQYLNEVAESAEEDMERLIRAQAAQDGTDENLKRTDPMKWVGLMNNYRHCALEIVRRDWIYC</sequence>
<gene>
    <name evidence="2" type="ORF">H8S45_12280</name>
</gene>
<protein>
    <submittedName>
        <fullName evidence="2">TnpV protein</fullName>
    </submittedName>
</protein>
<dbReference type="AlphaFoldDB" id="A0A923LYG1"/>
<proteinExistence type="predicted"/>
<comment type="caution">
    <text evidence="2">The sequence shown here is derived from an EMBL/GenBank/DDBJ whole genome shotgun (WGS) entry which is preliminary data.</text>
</comment>
<reference evidence="2" key="1">
    <citation type="submission" date="2020-08" db="EMBL/GenBank/DDBJ databases">
        <title>Genome public.</title>
        <authorList>
            <person name="Liu C."/>
            <person name="Sun Q."/>
        </authorList>
    </citation>
    <scope>NUCLEOTIDE SEQUENCE</scope>
    <source>
        <strain evidence="2">NSJ-28</strain>
    </source>
</reference>
<evidence type="ECO:0000256" key="1">
    <source>
        <dbReference type="SAM" id="MobiDB-lite"/>
    </source>
</evidence>
<feature type="region of interest" description="Disordered" evidence="1">
    <location>
        <begin position="1"/>
        <end position="35"/>
    </location>
</feature>
<name>A0A923LYG1_9FIRM</name>
<dbReference type="Proteomes" id="UP000606499">
    <property type="component" value="Unassembled WGS sequence"/>
</dbReference>
<accession>A0A923LYG1</accession>
<dbReference type="EMBL" id="JACOPL010000012">
    <property type="protein sequence ID" value="MBC5726229.1"/>
    <property type="molecule type" value="Genomic_DNA"/>
</dbReference>